<evidence type="ECO:0000259" key="19">
    <source>
        <dbReference type="PROSITE" id="PS50011"/>
    </source>
</evidence>
<dbReference type="PRINTS" id="PR00255">
    <property type="entry name" value="NATPEPTIDER"/>
</dbReference>
<dbReference type="Gene3D" id="1.10.510.10">
    <property type="entry name" value="Transferase(Phosphotransferase) domain 1"/>
    <property type="match status" value="1"/>
</dbReference>
<accession>A0A7I4YT99</accession>
<protein>
    <recommendedName>
        <fullName evidence="3 16">Guanylate cyclase</fullName>
        <ecNumber evidence="3 16">4.6.1.2</ecNumber>
    </recommendedName>
</protein>
<dbReference type="Gene3D" id="6.10.250.780">
    <property type="match status" value="1"/>
</dbReference>
<keyword evidence="14 16" id="KW-0141">cGMP biosynthesis</keyword>
<evidence type="ECO:0000256" key="1">
    <source>
        <dbReference type="ARBA" id="ARBA00001436"/>
    </source>
</evidence>
<keyword evidence="5 18" id="KW-0812">Transmembrane</keyword>
<evidence type="ECO:0000259" key="20">
    <source>
        <dbReference type="PROSITE" id="PS50125"/>
    </source>
</evidence>
<comment type="subcellular location">
    <subcellularLocation>
        <location evidence="2">Cell membrane</location>
        <topology evidence="2">Single-pass type I membrane protein</topology>
    </subcellularLocation>
</comment>
<dbReference type="InterPro" id="IPR001245">
    <property type="entry name" value="Ser-Thr/Tyr_kinase_cat_dom"/>
</dbReference>
<dbReference type="GO" id="GO:0035556">
    <property type="term" value="P:intracellular signal transduction"/>
    <property type="evidence" value="ECO:0007669"/>
    <property type="project" value="InterPro"/>
</dbReference>
<name>A0A7I4YT99_HAECO</name>
<dbReference type="GO" id="GO:0007635">
    <property type="term" value="P:chemosensory behavior"/>
    <property type="evidence" value="ECO:0007669"/>
    <property type="project" value="UniProtKB-ARBA"/>
</dbReference>
<dbReference type="GO" id="GO:0006935">
    <property type="term" value="P:chemotaxis"/>
    <property type="evidence" value="ECO:0007669"/>
    <property type="project" value="UniProtKB-ARBA"/>
</dbReference>
<dbReference type="GO" id="GO:0007168">
    <property type="term" value="P:receptor guanylyl cyclase signaling pathway"/>
    <property type="evidence" value="ECO:0007669"/>
    <property type="project" value="TreeGrafter"/>
</dbReference>
<feature type="domain" description="Guanylate cyclase" evidence="20">
    <location>
        <begin position="789"/>
        <end position="919"/>
    </location>
</feature>
<dbReference type="Pfam" id="PF01094">
    <property type="entry name" value="ANF_receptor"/>
    <property type="match status" value="1"/>
</dbReference>
<dbReference type="Pfam" id="PF07701">
    <property type="entry name" value="HNOBA"/>
    <property type="match status" value="1"/>
</dbReference>
<dbReference type="GO" id="GO:0005886">
    <property type="term" value="C:plasma membrane"/>
    <property type="evidence" value="ECO:0007669"/>
    <property type="project" value="UniProtKB-SubCell"/>
</dbReference>
<dbReference type="InterPro" id="IPR011645">
    <property type="entry name" value="HNOB_dom_associated"/>
</dbReference>
<dbReference type="SUPFAM" id="SSF53822">
    <property type="entry name" value="Periplasmic binding protein-like I"/>
    <property type="match status" value="1"/>
</dbReference>
<evidence type="ECO:0000256" key="3">
    <source>
        <dbReference type="ARBA" id="ARBA00012202"/>
    </source>
</evidence>
<evidence type="ECO:0000256" key="6">
    <source>
        <dbReference type="ARBA" id="ARBA00022729"/>
    </source>
</evidence>
<keyword evidence="11" id="KW-0675">Receptor</keyword>
<evidence type="ECO:0000256" key="18">
    <source>
        <dbReference type="SAM" id="Phobius"/>
    </source>
</evidence>
<evidence type="ECO:0000256" key="12">
    <source>
        <dbReference type="ARBA" id="ARBA00023180"/>
    </source>
</evidence>
<dbReference type="PROSITE" id="PS50125">
    <property type="entry name" value="GUANYLATE_CYCLASE_2"/>
    <property type="match status" value="1"/>
</dbReference>
<feature type="compositionally biased region" description="Basic and acidic residues" evidence="17">
    <location>
        <begin position="979"/>
        <end position="991"/>
    </location>
</feature>
<dbReference type="WBParaSite" id="HCON_00139055-00001">
    <property type="protein sequence ID" value="HCON_00139055-00001"/>
    <property type="gene ID" value="HCON_00139055"/>
</dbReference>
<evidence type="ECO:0000256" key="14">
    <source>
        <dbReference type="ARBA" id="ARBA00023293"/>
    </source>
</evidence>
<evidence type="ECO:0000256" key="16">
    <source>
        <dbReference type="RuleBase" id="RU003431"/>
    </source>
</evidence>
<evidence type="ECO:0000256" key="13">
    <source>
        <dbReference type="ARBA" id="ARBA00023239"/>
    </source>
</evidence>
<dbReference type="FunFam" id="3.30.70.1230:FF:000023">
    <property type="entry name" value="Guanylate cyclase"/>
    <property type="match status" value="1"/>
</dbReference>
<comment type="catalytic activity">
    <reaction evidence="1 16">
        <text>GTP = 3',5'-cyclic GMP + diphosphate</text>
        <dbReference type="Rhea" id="RHEA:13665"/>
        <dbReference type="ChEBI" id="CHEBI:33019"/>
        <dbReference type="ChEBI" id="CHEBI:37565"/>
        <dbReference type="ChEBI" id="CHEBI:57746"/>
        <dbReference type="EC" id="4.6.1.2"/>
    </reaction>
</comment>
<dbReference type="InterPro" id="IPR018297">
    <property type="entry name" value="A/G_cyclase_CS"/>
</dbReference>
<keyword evidence="13 15" id="KW-0456">Lyase</keyword>
<keyword evidence="4" id="KW-1003">Cell membrane</keyword>
<dbReference type="Gene3D" id="3.30.70.1230">
    <property type="entry name" value="Nucleotide cyclase"/>
    <property type="match status" value="1"/>
</dbReference>
<dbReference type="GO" id="GO:0001653">
    <property type="term" value="F:peptide receptor activity"/>
    <property type="evidence" value="ECO:0007669"/>
    <property type="project" value="TreeGrafter"/>
</dbReference>
<dbReference type="InterPro" id="IPR001170">
    <property type="entry name" value="ANPR/GUC"/>
</dbReference>
<dbReference type="FunFam" id="3.40.50.2300:FF:000241">
    <property type="entry name" value="Guanylate cyclase"/>
    <property type="match status" value="1"/>
</dbReference>
<organism evidence="21 22">
    <name type="scientific">Haemonchus contortus</name>
    <name type="common">Barber pole worm</name>
    <dbReference type="NCBI Taxonomy" id="6289"/>
    <lineage>
        <taxon>Eukaryota</taxon>
        <taxon>Metazoa</taxon>
        <taxon>Ecdysozoa</taxon>
        <taxon>Nematoda</taxon>
        <taxon>Chromadorea</taxon>
        <taxon>Rhabditida</taxon>
        <taxon>Rhabditina</taxon>
        <taxon>Rhabditomorpha</taxon>
        <taxon>Strongyloidea</taxon>
        <taxon>Trichostrongylidae</taxon>
        <taxon>Haemonchus</taxon>
    </lineage>
</organism>
<evidence type="ECO:0000256" key="7">
    <source>
        <dbReference type="ARBA" id="ARBA00022741"/>
    </source>
</evidence>
<dbReference type="PROSITE" id="PS00452">
    <property type="entry name" value="GUANYLATE_CYCLASE_1"/>
    <property type="match status" value="1"/>
</dbReference>
<feature type="region of interest" description="Disordered" evidence="17">
    <location>
        <begin position="979"/>
        <end position="1014"/>
    </location>
</feature>
<dbReference type="GO" id="GO:0005525">
    <property type="term" value="F:GTP binding"/>
    <property type="evidence" value="ECO:0007669"/>
    <property type="project" value="UniProtKB-KW"/>
</dbReference>
<dbReference type="EC" id="4.6.1.2" evidence="3 16"/>
<keyword evidence="6" id="KW-0732">Signal</keyword>
<evidence type="ECO:0000256" key="10">
    <source>
        <dbReference type="ARBA" id="ARBA00023136"/>
    </source>
</evidence>
<dbReference type="CDD" id="cd07302">
    <property type="entry name" value="CHD"/>
    <property type="match status" value="1"/>
</dbReference>
<dbReference type="CDD" id="cd06352">
    <property type="entry name" value="PBP1_NPR_GC-like"/>
    <property type="match status" value="1"/>
</dbReference>
<keyword evidence="9" id="KW-0342">GTP-binding</keyword>
<evidence type="ECO:0000256" key="17">
    <source>
        <dbReference type="SAM" id="MobiDB-lite"/>
    </source>
</evidence>
<dbReference type="InterPro" id="IPR011009">
    <property type="entry name" value="Kinase-like_dom_sf"/>
</dbReference>
<comment type="similarity">
    <text evidence="15">Belongs to the adenylyl cyclase class-4/guanylyl cyclase family.</text>
</comment>
<dbReference type="Pfam" id="PF07714">
    <property type="entry name" value="PK_Tyr_Ser-Thr"/>
    <property type="match status" value="1"/>
</dbReference>
<proteinExistence type="inferred from homology"/>
<evidence type="ECO:0000256" key="8">
    <source>
        <dbReference type="ARBA" id="ARBA00022989"/>
    </source>
</evidence>
<dbReference type="SMART" id="SM00220">
    <property type="entry name" value="S_TKc"/>
    <property type="match status" value="1"/>
</dbReference>
<dbReference type="PANTHER" id="PTHR11920:SF495">
    <property type="entry name" value="RECEPTOR-TYPE GUANYLATE CYCLASE GCY-7"/>
    <property type="match status" value="1"/>
</dbReference>
<dbReference type="GO" id="GO:0004672">
    <property type="term" value="F:protein kinase activity"/>
    <property type="evidence" value="ECO:0007669"/>
    <property type="project" value="InterPro"/>
</dbReference>
<dbReference type="PANTHER" id="PTHR11920">
    <property type="entry name" value="GUANYLYL CYCLASE"/>
    <property type="match status" value="1"/>
</dbReference>
<dbReference type="OrthoDB" id="1890790at2759"/>
<reference evidence="22" key="1">
    <citation type="submission" date="2020-12" db="UniProtKB">
        <authorList>
            <consortium name="WormBaseParasite"/>
        </authorList>
    </citation>
    <scope>IDENTIFICATION</scope>
    <source>
        <strain evidence="22">MHco3</strain>
    </source>
</reference>
<dbReference type="InterPro" id="IPR028082">
    <property type="entry name" value="Peripla_BP_I"/>
</dbReference>
<evidence type="ECO:0000256" key="9">
    <source>
        <dbReference type="ARBA" id="ARBA00023134"/>
    </source>
</evidence>
<dbReference type="InterPro" id="IPR001828">
    <property type="entry name" value="ANF_lig-bd_rcpt"/>
</dbReference>
<dbReference type="SUPFAM" id="SSF56112">
    <property type="entry name" value="Protein kinase-like (PK-like)"/>
    <property type="match status" value="1"/>
</dbReference>
<evidence type="ECO:0000256" key="5">
    <source>
        <dbReference type="ARBA" id="ARBA00022692"/>
    </source>
</evidence>
<evidence type="ECO:0000313" key="22">
    <source>
        <dbReference type="WBParaSite" id="HCON_00139055-00001"/>
    </source>
</evidence>
<sequence>MFVTGLRGQDVTVEYKTSASAVLIAKDRILREQLLPGYDFNFTVLFDQCDEKLAVGATIRMIRDLNVDAIIGPTCSFPAISAGVISGFYNIPIFTWGLSTASTLSNVERFPTTIIMSVNSFSLGIAIRSLMLSFDWDQFAFIYSRVGDMETCDVTMTDVQSAMSQTQDVVISSINQMLDVSYDTVIRTLTNVSTRARIIVVCISEGGGYKRDFILAAKDGGFLNDEYFYIFADTMSRGFVVPSTRGEEWSLWKDIKAQNDGRDEEARLAFGQTMIISDHTGIGANVSAYQNFSQLVVSRMKEAPFNCVEECKGEEYSAAATYAGQLHDSFYAYARGLNASLKQNPNSYRNGSFIFSNMVMSFEGVSGDVRIGANGARMPSFYYDGLDSTGKPILYGAVFVDGTQANFTRLISNEAHFWWSRGGNRPRAVPICGFSGNQCPGDPLKAYLGFIIGSAVLVLLVIISFATCSYYVIRSKRKETERLNQMWRISFVALEAARGKKGEHSQRSFHSGTSSTSTRISVENKVETRNFIFYMYQKESVAAKKHEARVQLDPQDCLELRKGLAFIHGSMLQYHGYLTSECCLVDDRWQAKISDYGLRKIRAYDKRPPEDLLWTAPEVLRMECDGSREADIYSFGIICAQLVSRSSPWDINNRKEDATEILYLVKKGGHAHPRPPLNVNTDLEIEPALLHLIRDCWAERPSERPSVDVLKSNLKSMDPNRNGNLMDYVFNMLEQYASTLESEVEDRTKQLKEEQKKSDVLLYRMLPRQVAEKLKLGQSVEPETFDSVTVFFSDVVSFTKIAAKCTPLQVVNLLNDLYTIFDGIIDAHDVYKVETIGDGYLCVSGLPHRNGKQHINEICSMSLDFMDSLRNFKIPHLSHDGVNLRIGAHTGSVVAGVVGLTMPRYCLFGDTVNTASRMESNGKPGRIHLSFEAHLLLAEVGGFEVESRGEVIIKGKGVMETFWLLGRVGTVHRTSIEKIPLKETGAEEHQKTAPSSRPQSTEHTGIYEEFKRTE</sequence>
<feature type="compositionally biased region" description="Basic and acidic residues" evidence="17">
    <location>
        <begin position="1005"/>
        <end position="1014"/>
    </location>
</feature>
<dbReference type="InterPro" id="IPR001054">
    <property type="entry name" value="A/G_cyclase"/>
</dbReference>
<dbReference type="OMA" id="TGHIHIS"/>
<dbReference type="PROSITE" id="PS50011">
    <property type="entry name" value="PROTEIN_KINASE_DOM"/>
    <property type="match status" value="1"/>
</dbReference>
<keyword evidence="12" id="KW-0325">Glycoprotein</keyword>
<evidence type="ECO:0000256" key="4">
    <source>
        <dbReference type="ARBA" id="ARBA00022475"/>
    </source>
</evidence>
<keyword evidence="10 18" id="KW-0472">Membrane</keyword>
<feature type="transmembrane region" description="Helical" evidence="18">
    <location>
        <begin position="447"/>
        <end position="473"/>
    </location>
</feature>
<dbReference type="GO" id="GO:0004383">
    <property type="term" value="F:guanylate cyclase activity"/>
    <property type="evidence" value="ECO:0007669"/>
    <property type="project" value="UniProtKB-EC"/>
</dbReference>
<dbReference type="InterPro" id="IPR000719">
    <property type="entry name" value="Prot_kinase_dom"/>
</dbReference>
<dbReference type="SUPFAM" id="SSF55073">
    <property type="entry name" value="Nucleotide cyclase"/>
    <property type="match status" value="1"/>
</dbReference>
<dbReference type="InterPro" id="IPR029787">
    <property type="entry name" value="Nucleotide_cyclase"/>
</dbReference>
<feature type="compositionally biased region" description="Polar residues" evidence="17">
    <location>
        <begin position="992"/>
        <end position="1003"/>
    </location>
</feature>
<dbReference type="Proteomes" id="UP000025227">
    <property type="component" value="Unplaced"/>
</dbReference>
<dbReference type="AlphaFoldDB" id="A0A7I4YT99"/>
<dbReference type="Pfam" id="PF00211">
    <property type="entry name" value="Guanylate_cyc"/>
    <property type="match status" value="1"/>
</dbReference>
<dbReference type="Gene3D" id="3.40.50.2300">
    <property type="match status" value="2"/>
</dbReference>
<evidence type="ECO:0000256" key="2">
    <source>
        <dbReference type="ARBA" id="ARBA00004251"/>
    </source>
</evidence>
<evidence type="ECO:0000256" key="15">
    <source>
        <dbReference type="RuleBase" id="RU000405"/>
    </source>
</evidence>
<evidence type="ECO:0000313" key="21">
    <source>
        <dbReference type="Proteomes" id="UP000025227"/>
    </source>
</evidence>
<dbReference type="SMART" id="SM00044">
    <property type="entry name" value="CYCc"/>
    <property type="match status" value="1"/>
</dbReference>
<dbReference type="InterPro" id="IPR050401">
    <property type="entry name" value="Cyclic_nucleotide_synthase"/>
</dbReference>
<evidence type="ECO:0000256" key="11">
    <source>
        <dbReference type="ARBA" id="ARBA00023170"/>
    </source>
</evidence>
<keyword evidence="21" id="KW-1185">Reference proteome</keyword>
<dbReference type="GO" id="GO:0004016">
    <property type="term" value="F:adenylate cyclase activity"/>
    <property type="evidence" value="ECO:0007669"/>
    <property type="project" value="TreeGrafter"/>
</dbReference>
<keyword evidence="8 18" id="KW-1133">Transmembrane helix</keyword>
<dbReference type="GO" id="GO:0005524">
    <property type="term" value="F:ATP binding"/>
    <property type="evidence" value="ECO:0007669"/>
    <property type="project" value="InterPro"/>
</dbReference>
<feature type="domain" description="Protein kinase" evidence="19">
    <location>
        <begin position="444"/>
        <end position="729"/>
    </location>
</feature>
<keyword evidence="7" id="KW-0547">Nucleotide-binding</keyword>